<feature type="transmembrane region" description="Helical" evidence="2">
    <location>
        <begin position="174"/>
        <end position="194"/>
    </location>
</feature>
<name>A0A3S5CH67_9PLAT</name>
<sequence>MVDNSSQSWIPSNTTTEAGDLSTRQLVNMTVTELVVVSMPPLSGHSMPMETEEAEAFRVPRQLTSCILLGLTLFFLGGVWWLEACQAYLNRVAQDSSQGARRRGKPTAKDNEAGEMMEDEALETVGVEAATATAAAEEDEEEKELSGLRDSVLGPEDESPEVAAWGGRLGRRMMLGKAVGLLTAALVGLGFEVIEVRLGK</sequence>
<feature type="region of interest" description="Disordered" evidence="1">
    <location>
        <begin position="96"/>
        <end position="118"/>
    </location>
</feature>
<protein>
    <recommendedName>
        <fullName evidence="5">Transmembrane protein</fullName>
    </recommendedName>
</protein>
<organism evidence="3 4">
    <name type="scientific">Protopolystoma xenopodis</name>
    <dbReference type="NCBI Taxonomy" id="117903"/>
    <lineage>
        <taxon>Eukaryota</taxon>
        <taxon>Metazoa</taxon>
        <taxon>Spiralia</taxon>
        <taxon>Lophotrochozoa</taxon>
        <taxon>Platyhelminthes</taxon>
        <taxon>Monogenea</taxon>
        <taxon>Polyopisthocotylea</taxon>
        <taxon>Polystomatidea</taxon>
        <taxon>Polystomatidae</taxon>
        <taxon>Protopolystoma</taxon>
    </lineage>
</organism>
<gene>
    <name evidence="3" type="ORF">PXEA_LOCUS14403</name>
</gene>
<feature type="region of interest" description="Disordered" evidence="1">
    <location>
        <begin position="1"/>
        <end position="23"/>
    </location>
</feature>
<proteinExistence type="predicted"/>
<accession>A0A3S5CH67</accession>
<evidence type="ECO:0000313" key="4">
    <source>
        <dbReference type="Proteomes" id="UP000784294"/>
    </source>
</evidence>
<feature type="non-terminal residue" evidence="3">
    <location>
        <position position="200"/>
    </location>
</feature>
<dbReference type="Proteomes" id="UP000784294">
    <property type="component" value="Unassembled WGS sequence"/>
</dbReference>
<keyword evidence="2" id="KW-0812">Transmembrane</keyword>
<evidence type="ECO:0008006" key="5">
    <source>
        <dbReference type="Google" id="ProtNLM"/>
    </source>
</evidence>
<keyword evidence="4" id="KW-1185">Reference proteome</keyword>
<comment type="caution">
    <text evidence="3">The sequence shown here is derived from an EMBL/GenBank/DDBJ whole genome shotgun (WGS) entry which is preliminary data.</text>
</comment>
<reference evidence="3" key="1">
    <citation type="submission" date="2018-11" db="EMBL/GenBank/DDBJ databases">
        <authorList>
            <consortium name="Pathogen Informatics"/>
        </authorList>
    </citation>
    <scope>NUCLEOTIDE SEQUENCE</scope>
</reference>
<dbReference type="EMBL" id="CAAALY010048862">
    <property type="protein sequence ID" value="VEL20963.1"/>
    <property type="molecule type" value="Genomic_DNA"/>
</dbReference>
<feature type="transmembrane region" description="Helical" evidence="2">
    <location>
        <begin position="62"/>
        <end position="82"/>
    </location>
</feature>
<evidence type="ECO:0000256" key="2">
    <source>
        <dbReference type="SAM" id="Phobius"/>
    </source>
</evidence>
<evidence type="ECO:0000256" key="1">
    <source>
        <dbReference type="SAM" id="MobiDB-lite"/>
    </source>
</evidence>
<evidence type="ECO:0000313" key="3">
    <source>
        <dbReference type="EMBL" id="VEL20963.1"/>
    </source>
</evidence>
<keyword evidence="2" id="KW-0472">Membrane</keyword>
<keyword evidence="2" id="KW-1133">Transmembrane helix</keyword>
<dbReference type="AlphaFoldDB" id="A0A3S5CH67"/>
<feature type="region of interest" description="Disordered" evidence="1">
    <location>
        <begin position="133"/>
        <end position="160"/>
    </location>
</feature>